<protein>
    <submittedName>
        <fullName evidence="3">Uncharacterized protein</fullName>
    </submittedName>
</protein>
<dbReference type="Proteomes" id="UP000324222">
    <property type="component" value="Unassembled WGS sequence"/>
</dbReference>
<evidence type="ECO:0000256" key="1">
    <source>
        <dbReference type="SAM" id="MobiDB-lite"/>
    </source>
</evidence>
<dbReference type="AlphaFoldDB" id="A0A5B7E6R6"/>
<accession>A0A5B7E6R6</accession>
<organism evidence="3 4">
    <name type="scientific">Portunus trituberculatus</name>
    <name type="common">Swimming crab</name>
    <name type="synonym">Neptunus trituberculatus</name>
    <dbReference type="NCBI Taxonomy" id="210409"/>
    <lineage>
        <taxon>Eukaryota</taxon>
        <taxon>Metazoa</taxon>
        <taxon>Ecdysozoa</taxon>
        <taxon>Arthropoda</taxon>
        <taxon>Crustacea</taxon>
        <taxon>Multicrustacea</taxon>
        <taxon>Malacostraca</taxon>
        <taxon>Eumalacostraca</taxon>
        <taxon>Eucarida</taxon>
        <taxon>Decapoda</taxon>
        <taxon>Pleocyemata</taxon>
        <taxon>Brachyura</taxon>
        <taxon>Eubrachyura</taxon>
        <taxon>Portunoidea</taxon>
        <taxon>Portunidae</taxon>
        <taxon>Portuninae</taxon>
        <taxon>Portunus</taxon>
    </lineage>
</organism>
<sequence length="233" mass="25152">MLLKRLTPSFLLFPDVPGCCESLTQDEDYDYADGCHPEEADTCFKDVNDNLLCNLGKPIPNKNCTGRNAYDLCEYVVYRGVLKGSMSDALDCCEDIMDTCEESDGLDVFQTDTSAVGLDNATTTNNKTGSKVSNDTENSSTKVTRIPNQASTSRDTNTSTTNIPAVCQTTQDLGKRGTPTASTIVVTVLVTLVLVGLAGLVLVKRGVLTIRTDFDRRLAGLNDGDSSSGYDRF</sequence>
<evidence type="ECO:0000313" key="3">
    <source>
        <dbReference type="EMBL" id="MPC29478.1"/>
    </source>
</evidence>
<keyword evidence="2" id="KW-0812">Transmembrane</keyword>
<evidence type="ECO:0000313" key="4">
    <source>
        <dbReference type="Proteomes" id="UP000324222"/>
    </source>
</evidence>
<name>A0A5B7E6R6_PORTR</name>
<feature type="transmembrane region" description="Helical" evidence="2">
    <location>
        <begin position="184"/>
        <end position="203"/>
    </location>
</feature>
<keyword evidence="4" id="KW-1185">Reference proteome</keyword>
<proteinExistence type="predicted"/>
<keyword evidence="2" id="KW-0472">Membrane</keyword>
<feature type="region of interest" description="Disordered" evidence="1">
    <location>
        <begin position="119"/>
        <end position="143"/>
    </location>
</feature>
<keyword evidence="2" id="KW-1133">Transmembrane helix</keyword>
<comment type="caution">
    <text evidence="3">The sequence shown here is derived from an EMBL/GenBank/DDBJ whole genome shotgun (WGS) entry which is preliminary data.</text>
</comment>
<gene>
    <name evidence="3" type="ORF">E2C01_022712</name>
</gene>
<reference evidence="3 4" key="1">
    <citation type="submission" date="2019-05" db="EMBL/GenBank/DDBJ databases">
        <title>Another draft genome of Portunus trituberculatus and its Hox gene families provides insights of decapod evolution.</title>
        <authorList>
            <person name="Jeong J.-H."/>
            <person name="Song I."/>
            <person name="Kim S."/>
            <person name="Choi T."/>
            <person name="Kim D."/>
            <person name="Ryu S."/>
            <person name="Kim W."/>
        </authorList>
    </citation>
    <scope>NUCLEOTIDE SEQUENCE [LARGE SCALE GENOMIC DNA]</scope>
    <source>
        <tissue evidence="3">Muscle</tissue>
    </source>
</reference>
<evidence type="ECO:0000256" key="2">
    <source>
        <dbReference type="SAM" id="Phobius"/>
    </source>
</evidence>
<dbReference type="EMBL" id="VSRR010002080">
    <property type="protein sequence ID" value="MPC29478.1"/>
    <property type="molecule type" value="Genomic_DNA"/>
</dbReference>
<dbReference type="OrthoDB" id="6335931at2759"/>